<reference evidence="17" key="2">
    <citation type="submission" date="2025-09" db="UniProtKB">
        <authorList>
            <consortium name="Ensembl"/>
        </authorList>
    </citation>
    <scope>IDENTIFICATION</scope>
</reference>
<keyword evidence="16" id="KW-0732">Signal</keyword>
<evidence type="ECO:0000256" key="6">
    <source>
        <dbReference type="ARBA" id="ARBA00024615"/>
    </source>
</evidence>
<dbReference type="GO" id="GO:0016020">
    <property type="term" value="C:membrane"/>
    <property type="evidence" value="ECO:0007669"/>
    <property type="project" value="UniProtKB-SubCell"/>
</dbReference>
<dbReference type="OMA" id="KNDILFW"/>
<evidence type="ECO:0000256" key="4">
    <source>
        <dbReference type="ARBA" id="ARBA00022989"/>
    </source>
</evidence>
<comment type="subcellular location">
    <subcellularLocation>
        <location evidence="1">Membrane</location>
        <topology evidence="1">Multi-pass membrane protein</topology>
    </subcellularLocation>
</comment>
<accession>A0A8C4PWX8</accession>
<feature type="transmembrane region" description="Helical" evidence="15">
    <location>
        <begin position="317"/>
        <end position="332"/>
    </location>
</feature>
<dbReference type="GO" id="GO:0012505">
    <property type="term" value="C:endomembrane system"/>
    <property type="evidence" value="ECO:0007669"/>
    <property type="project" value="TreeGrafter"/>
</dbReference>
<comment type="similarity">
    <text evidence="2">Belongs to the CLPTM1 family.</text>
</comment>
<comment type="catalytic activity">
    <reaction evidence="14">
        <text>a 6-(alpha-D-glucosaminyl)-1-(1,2-diacyl-sn-glycero-3-phospho)-1D-myo-inositol(in) = a 6-(alpha-D-glucosaminyl)-1-(1,2-diacyl-sn-glycero-3-phospho)-1D-myo-inositol(out)</text>
        <dbReference type="Rhea" id="RHEA:71491"/>
        <dbReference type="ChEBI" id="CHEBI:57997"/>
    </reaction>
</comment>
<evidence type="ECO:0000256" key="14">
    <source>
        <dbReference type="ARBA" id="ARBA00093208"/>
    </source>
</evidence>
<evidence type="ECO:0000313" key="17">
    <source>
        <dbReference type="Ensembl" id="ENSEBUP00000001682.1"/>
    </source>
</evidence>
<proteinExistence type="inferred from homology"/>
<dbReference type="Pfam" id="PF05602">
    <property type="entry name" value="CLPTM1"/>
    <property type="match status" value="1"/>
</dbReference>
<evidence type="ECO:0000256" key="15">
    <source>
        <dbReference type="SAM" id="Phobius"/>
    </source>
</evidence>
<protein>
    <recommendedName>
        <fullName evidence="10">Lipid scramblase CLPTM1L</fullName>
    </recommendedName>
    <alternativeName>
        <fullName evidence="12">Cisplatin resistance-related protein 9</fullName>
    </alternativeName>
    <alternativeName>
        <fullName evidence="11">Cleft lip and palate transmembrane protein 1-like protein</fullName>
    </alternativeName>
</protein>
<keyword evidence="18" id="KW-1185">Reference proteome</keyword>
<feature type="transmembrane region" description="Helical" evidence="15">
    <location>
        <begin position="275"/>
        <end position="296"/>
    </location>
</feature>
<evidence type="ECO:0000256" key="13">
    <source>
        <dbReference type="ARBA" id="ARBA00045827"/>
    </source>
</evidence>
<evidence type="ECO:0000256" key="16">
    <source>
        <dbReference type="SAM" id="SignalP"/>
    </source>
</evidence>
<keyword evidence="3 15" id="KW-0812">Transmembrane</keyword>
<comment type="catalytic activity">
    <reaction evidence="9">
        <text>6-(alpha-D-glucosaminyl)-(1-octadecanoyl,2-(9Z)-octadecenoyl-sn-glycero-3-phospho)-1D-myo-inositol(in) = 6-(alpha-D-glucosaminyl)-(1-octadecanoyl,2-(9Z)-octadecenoyl-sn-glycero-3-phospho)-1D-myo-inositol(out)</text>
        <dbReference type="Rhea" id="RHEA:71495"/>
        <dbReference type="ChEBI" id="CHEBI:190691"/>
    </reaction>
</comment>
<evidence type="ECO:0000256" key="2">
    <source>
        <dbReference type="ARBA" id="ARBA00009310"/>
    </source>
</evidence>
<evidence type="ECO:0000256" key="9">
    <source>
        <dbReference type="ARBA" id="ARBA00036810"/>
    </source>
</evidence>
<evidence type="ECO:0000256" key="1">
    <source>
        <dbReference type="ARBA" id="ARBA00004141"/>
    </source>
</evidence>
<feature type="chain" id="PRO_5034087168" description="Lipid scramblase CLPTM1L" evidence="16">
    <location>
        <begin position="25"/>
        <end position="394"/>
    </location>
</feature>
<dbReference type="GeneTree" id="ENSGT00530000063461"/>
<dbReference type="Ensembl" id="ENSEBUT00000002015.1">
    <property type="protein sequence ID" value="ENSEBUP00000001682.1"/>
    <property type="gene ID" value="ENSEBUG00000001398.1"/>
</dbReference>
<organism evidence="17 18">
    <name type="scientific">Eptatretus burgeri</name>
    <name type="common">Inshore hagfish</name>
    <dbReference type="NCBI Taxonomy" id="7764"/>
    <lineage>
        <taxon>Eukaryota</taxon>
        <taxon>Metazoa</taxon>
        <taxon>Chordata</taxon>
        <taxon>Craniata</taxon>
        <taxon>Vertebrata</taxon>
        <taxon>Cyclostomata</taxon>
        <taxon>Myxini</taxon>
        <taxon>Myxiniformes</taxon>
        <taxon>Myxinidae</taxon>
        <taxon>Eptatretinae</taxon>
        <taxon>Eptatretus</taxon>
    </lineage>
</organism>
<dbReference type="PANTHER" id="PTHR21347:SF0">
    <property type="entry name" value="LIPID SCRAMBLASE CLPTM1L"/>
    <property type="match status" value="1"/>
</dbReference>
<evidence type="ECO:0000256" key="3">
    <source>
        <dbReference type="ARBA" id="ARBA00022692"/>
    </source>
</evidence>
<evidence type="ECO:0000256" key="7">
    <source>
        <dbReference type="ARBA" id="ARBA00024631"/>
    </source>
</evidence>
<comment type="catalytic activity">
    <reaction evidence="8">
        <text>a 1,2-diacyl-sn-glycero-3-phospho-(1D-myo-inositol)(in) = a 1,2-diacyl-sn-glycero-3-phospho-(1D-myo-inositol)(out)</text>
        <dbReference type="Rhea" id="RHEA:38691"/>
        <dbReference type="ChEBI" id="CHEBI:57880"/>
    </reaction>
</comment>
<dbReference type="AlphaFoldDB" id="A0A8C4PWX8"/>
<evidence type="ECO:0000313" key="18">
    <source>
        <dbReference type="Proteomes" id="UP000694388"/>
    </source>
</evidence>
<sequence>MAWPRRPSLTMLVLALFTVYVAHTVRTLYHVVHTEPCLSGSRCFASYLQAKPSLQLSIFTSLQARNVEIDKLNLVLTIEDFDPHADILKELKVPLPRGMRPRGSLYAHTFVHAPGLEPWHDERAQHAVASLTTLMVPKSEEVNLVARNKNDKPGPKKLMVHWRSHLSLNLMTDNFLFDLKALPGDVLPYFKISPMDRNLYLPMLFVDQLSNRVKDLILVNDSTVTLPLRLSYTPISLSKLRLWVHMQQALHTLQDLGFSEKDGDEVKGIFADTNLYFLGLTFLVATFHLLFDFLAFKNDISFWKAKRDMVGMSIRAVSWRCFSTFVLFLFLLDEQTSLLVLIPAGVGSIIEAWKVTKAFKIQIRWTGKLPRIQVGTSSVNERQTEQFDSEVSFY</sequence>
<keyword evidence="4 15" id="KW-1133">Transmembrane helix</keyword>
<comment type="catalytic activity">
    <reaction evidence="7">
        <text>a 1,2-diacyl-sn-glycero-3-phosphocholine(in) = a 1,2-diacyl-sn-glycero-3-phosphocholine(out)</text>
        <dbReference type="Rhea" id="RHEA:38571"/>
        <dbReference type="ChEBI" id="CHEBI:57643"/>
    </reaction>
</comment>
<evidence type="ECO:0000256" key="11">
    <source>
        <dbReference type="ARBA" id="ARBA00042320"/>
    </source>
</evidence>
<comment type="catalytic activity">
    <reaction evidence="6">
        <text>a 1,2-diacyl-sn-glycero-3-phosphoethanolamine(in) = a 1,2-diacyl-sn-glycero-3-phosphoethanolamine(out)</text>
        <dbReference type="Rhea" id="RHEA:38895"/>
        <dbReference type="ChEBI" id="CHEBI:64612"/>
    </reaction>
</comment>
<evidence type="ECO:0000256" key="10">
    <source>
        <dbReference type="ARBA" id="ARBA00040905"/>
    </source>
</evidence>
<evidence type="ECO:0000256" key="5">
    <source>
        <dbReference type="ARBA" id="ARBA00023136"/>
    </source>
</evidence>
<feature type="signal peptide" evidence="16">
    <location>
        <begin position="1"/>
        <end position="24"/>
    </location>
</feature>
<name>A0A8C4PWX8_EPTBU</name>
<dbReference type="Proteomes" id="UP000694388">
    <property type="component" value="Unplaced"/>
</dbReference>
<dbReference type="PANTHER" id="PTHR21347">
    <property type="entry name" value="CLEFT LIP AND PALATE ASSOCIATED TRANSMEMBRANE PROTEIN-RELATED"/>
    <property type="match status" value="1"/>
</dbReference>
<keyword evidence="5 15" id="KW-0472">Membrane</keyword>
<evidence type="ECO:0000256" key="8">
    <source>
        <dbReference type="ARBA" id="ARBA00035895"/>
    </source>
</evidence>
<evidence type="ECO:0000256" key="12">
    <source>
        <dbReference type="ARBA" id="ARBA00043155"/>
    </source>
</evidence>
<dbReference type="InterPro" id="IPR008429">
    <property type="entry name" value="CLPTM1"/>
</dbReference>
<comment type="function">
    <text evidence="13">Scramblase that mediates the translocation of glucosaminylphosphatidylinositol (alpha-D-GlcN-(1-6)-(1,2-diacyl-sn-glycero-3-phospho)-1D-myo-inositol, GlcN-PI) across the endoplasmic reticulum (ER) membrane, from the cytosolic leaflet to the luminal leaflet of the ER membrane, where it participates in the biosynthesis of glycosylphosphatidylinositol (GPI). GPI is a lipid glycoconjugate involved in post-translational modification of proteins. Can also translocate 1,2-diacyl-sn-glycero-3-phospho-(1D-myo-inositol) (phosphatidylinositol or PI), as well as several other phospholipids (1,2-diacyl-sn-glycero-3-phosphocholine, 1,2-diacyl-sn-glycero-3-phosphoethanolamine), and N-acetylglucosaminylphosphatidylinositol (GlcNAc-PI) in vitro.</text>
</comment>
<reference evidence="17" key="1">
    <citation type="submission" date="2025-08" db="UniProtKB">
        <authorList>
            <consortium name="Ensembl"/>
        </authorList>
    </citation>
    <scope>IDENTIFICATION</scope>
</reference>